<name>A0A6G3MMZ8_HENSL</name>
<evidence type="ECO:0000259" key="3">
    <source>
        <dbReference type="Pfam" id="PF13023"/>
    </source>
</evidence>
<evidence type="ECO:0000256" key="2">
    <source>
        <dbReference type="ARBA" id="ARBA00022801"/>
    </source>
</evidence>
<dbReference type="GO" id="GO:0005737">
    <property type="term" value="C:cytoplasm"/>
    <property type="evidence" value="ECO:0007669"/>
    <property type="project" value="TreeGrafter"/>
</dbReference>
<keyword evidence="1" id="KW-0479">Metal-binding</keyword>
<protein>
    <submittedName>
        <fullName evidence="4">HD domain-containing protein 2 (Trinotate prediction)</fullName>
    </submittedName>
</protein>
<dbReference type="Gene3D" id="1.10.3210.10">
    <property type="entry name" value="Hypothetical protein af1432"/>
    <property type="match status" value="1"/>
</dbReference>
<organism evidence="4">
    <name type="scientific">Henneguya salminicola</name>
    <name type="common">Myxosporean</name>
    <dbReference type="NCBI Taxonomy" id="69463"/>
    <lineage>
        <taxon>Eukaryota</taxon>
        <taxon>Metazoa</taxon>
        <taxon>Cnidaria</taxon>
        <taxon>Myxozoa</taxon>
        <taxon>Myxosporea</taxon>
        <taxon>Bivalvulida</taxon>
        <taxon>Platysporina</taxon>
        <taxon>Myxobolidae</taxon>
        <taxon>Henneguya</taxon>
    </lineage>
</organism>
<dbReference type="EMBL" id="GHBP01021794">
    <property type="protein sequence ID" value="NDJ95397.1"/>
    <property type="molecule type" value="Transcribed_RNA"/>
</dbReference>
<dbReference type="PANTHER" id="PTHR11845">
    <property type="entry name" value="5'-DEOXYNUCLEOTIDASE HDDC2"/>
    <property type="match status" value="1"/>
</dbReference>
<accession>A0A6G3MMZ8</accession>
<dbReference type="Pfam" id="PF13023">
    <property type="entry name" value="HD_3"/>
    <property type="match status" value="1"/>
</dbReference>
<dbReference type="InterPro" id="IPR006674">
    <property type="entry name" value="HD_domain"/>
</dbReference>
<sequence length="90" mass="11068">MEEITSKLELNLRTKFMDLWLEYEENATIESKFVKDIDRFEMLVQAHEYENNLNRPTEFNQFFSHNVDKFQTDEFKKLTNFLCELRDLKH</sequence>
<dbReference type="AlphaFoldDB" id="A0A6G3MMZ8"/>
<evidence type="ECO:0000256" key="1">
    <source>
        <dbReference type="ARBA" id="ARBA00022723"/>
    </source>
</evidence>
<dbReference type="SUPFAM" id="SSF109604">
    <property type="entry name" value="HD-domain/PDEase-like"/>
    <property type="match status" value="1"/>
</dbReference>
<keyword evidence="2" id="KW-0378">Hydrolase</keyword>
<dbReference type="GO" id="GO:0002953">
    <property type="term" value="F:5'-deoxynucleotidase activity"/>
    <property type="evidence" value="ECO:0007669"/>
    <property type="project" value="InterPro"/>
</dbReference>
<evidence type="ECO:0000313" key="4">
    <source>
        <dbReference type="EMBL" id="NDJ95397.1"/>
    </source>
</evidence>
<dbReference type="InterPro" id="IPR039356">
    <property type="entry name" value="YfbR/HDDC2"/>
</dbReference>
<dbReference type="GO" id="GO:0046872">
    <property type="term" value="F:metal ion binding"/>
    <property type="evidence" value="ECO:0007669"/>
    <property type="project" value="UniProtKB-KW"/>
</dbReference>
<feature type="domain" description="HD" evidence="3">
    <location>
        <begin position="1"/>
        <end position="72"/>
    </location>
</feature>
<proteinExistence type="predicted"/>
<reference evidence="4" key="1">
    <citation type="submission" date="2018-11" db="EMBL/GenBank/DDBJ databases">
        <title>Henneguya salminicola genome and transcriptome.</title>
        <authorList>
            <person name="Yahalomi D."/>
            <person name="Atkinson S.D."/>
            <person name="Neuhof M."/>
            <person name="Chang E.S."/>
            <person name="Philippe H."/>
            <person name="Cartwright P."/>
            <person name="Bartholomew J.L."/>
            <person name="Huchon D."/>
        </authorList>
    </citation>
    <scope>NUCLEOTIDE SEQUENCE</scope>
    <source>
        <strain evidence="4">Hz1</strain>
        <tissue evidence="4">Whole</tissue>
    </source>
</reference>
<dbReference type="PANTHER" id="PTHR11845:SF13">
    <property type="entry name" value="5'-DEOXYNUCLEOTIDASE HDDC2"/>
    <property type="match status" value="1"/>
</dbReference>